<sequence>MQNAPTSKLPSAPQIPTRDYSEYTETTVSDSSQDERTYSRFNPPPRAYGKTAAGRQKSVDVEEQSARNPQKYAKARYGSSDSDLEPESPRRGESSRRQTNSQGNGRENISPRNEYAGPSYYYQDADWDDEWEEEDDGDDDWIISSGRDFMPPPRKLNPVECGWWYDVPLKGPQEEASFLYQSKLFQDGTQVEGNTYQIVAANQLGSEAHKSTKTEILHIISSRRSLAAEPDCDNIKLYTAKAGQKQPADKHELQFRWIHFQNKVLNLEEFKQRVLKIPGLDDNDTTILWSLFENVKPLLERSFVNGKYLNGGVIRCDGKRPGENKASTFLAVPMLRLQDLDAGLYRHPQKYLETSDHPTRPLMQTGFHRVSTLQMDKEQAVLKSKLLSRNQALHVPMTWILVINDNLLVTYSSVALREVAGPQIGFEEQKSQRSMILVISSVRNNGTYFFDSEKCKTWFEFQKQLQKVVRWEQFEDKLSKDRTSMAYNEKHFSVKTLDDVVLGAQNWAAQLAEHKSKIFRVKLEIKLDNQGGRYQYPNLNPNLPYAPTYPQSDEERSEPMLPAPPRPRASPYSMSRPQESKYDPSRKFSESPTREEHRGSTTSPVTSPQPRSAPKRATVEDALDEDLLPNKESSPADHVSESRRSRKQTPALLTGNSNAYPVAESSVETRERREMRNQQREIGTEPDFSNPRRHSVKYGYLDTEKKTKKEEIRSRGTYSDDESESGTENPDAAIRPSKAVSIHGRDSALPHSFTMKRYDSWVEDDYDSAARAAALRHRLQRQTHGLGFRENLQRLDTSIERSSRSLMRQQPRGIKSQESLQEYAPLSKALYGSQNGSRYSYVLRQNSLTPAQGVEDQSQNPKSMQISLAKTQKDIYYIPPSERALQAKKVLERKEQEQEKATPKLPEVLPVFQWPTESSLQTNAIEKKLYTKKMLHSSMHNDSAPQSPRQPFKKENPLKASREASDDSFKTLANILDDLHQTIMDQEPSSTRDRYVSCGSSSFSEVKKVLKGFEDIDILSAESADKENLQKRLENKKQIVELSKNIFSFFIPLYWKDYKVVDCFWYGIQEVIAAESDEFPQLRPLYELLDELMITKMQNINTWVLVIRTGVAGDDKEAPQYCIPRALVEAFQIFFDACFICLRVAQTLSEALKYLQNKPKAPFDPAEVVDLIEYSGRLFDGCRSKLREGKYQLTSMILTGNNKDQARYEGACTETIVAFALRQLMCASLTDLPQIKTPGNIYSERLSYLLLAAKNRPSQRIIKDVSNLKDEIETLQKVMYAQVKVLTAADHLLHPKGSLQILGPIQNRTACHLIPRETMCGIVGSSINLEIHATEELIERCSWLRDSVQEALDMKDEDHGKAIMVFTIVTTIFLPLNFVTSFFGMNTVDIRNISWKQGIFWITAIPVTIVVLVLAMVWAYYGDEIQERLKEPYRAWGSKSRKLMAKTRESAIYRRDKRSKGASDVGEEKLPAADTAFTAKYRYNTPPPPPMYPASPGDFRPPHQPTWGSRAYAPRQNDDGFRRFQKQNYDGYQSFVERNTGSRNNARSRRREATPKATGVSFDANLPRYRRGNYGNSP</sequence>
<gene>
    <name evidence="8" type="ORF">TWF694_003581</name>
</gene>
<feature type="compositionally biased region" description="Basic and acidic residues" evidence="6">
    <location>
        <begin position="702"/>
        <end position="714"/>
    </location>
</feature>
<feature type="region of interest" description="Disordered" evidence="6">
    <location>
        <begin position="1"/>
        <end position="120"/>
    </location>
</feature>
<feature type="compositionally biased region" description="Polar residues" evidence="6">
    <location>
        <begin position="600"/>
        <end position="610"/>
    </location>
</feature>
<keyword evidence="2 7" id="KW-0812">Transmembrane</keyword>
<evidence type="ECO:0008006" key="10">
    <source>
        <dbReference type="Google" id="ProtNLM"/>
    </source>
</evidence>
<keyword evidence="4 7" id="KW-0472">Membrane</keyword>
<dbReference type="GO" id="GO:0015095">
    <property type="term" value="F:magnesium ion transmembrane transporter activity"/>
    <property type="evidence" value="ECO:0007669"/>
    <property type="project" value="TreeGrafter"/>
</dbReference>
<dbReference type="PANTHER" id="PTHR46494:SF1">
    <property type="entry name" value="CORA FAMILY METAL ION TRANSPORTER (EUROFUNG)"/>
    <property type="match status" value="1"/>
</dbReference>
<dbReference type="GO" id="GO:0000287">
    <property type="term" value="F:magnesium ion binding"/>
    <property type="evidence" value="ECO:0007669"/>
    <property type="project" value="TreeGrafter"/>
</dbReference>
<feature type="compositionally biased region" description="Basic and acidic residues" evidence="6">
    <location>
        <begin position="667"/>
        <end position="683"/>
    </location>
</feature>
<comment type="subcellular location">
    <subcellularLocation>
        <location evidence="1">Cell membrane</location>
        <topology evidence="1">Multi-pass membrane protein</topology>
    </subcellularLocation>
</comment>
<reference evidence="8 9" key="1">
    <citation type="submission" date="2019-10" db="EMBL/GenBank/DDBJ databases">
        <authorList>
            <person name="Palmer J.M."/>
        </authorList>
    </citation>
    <scope>NUCLEOTIDE SEQUENCE [LARGE SCALE GENOMIC DNA]</scope>
    <source>
        <strain evidence="8 9">TWF694</strain>
    </source>
</reference>
<dbReference type="EMBL" id="JAVHJO010000013">
    <property type="protein sequence ID" value="KAK6530217.1"/>
    <property type="molecule type" value="Genomic_DNA"/>
</dbReference>
<feature type="region of interest" description="Disordered" evidence="6">
    <location>
        <begin position="532"/>
        <end position="743"/>
    </location>
</feature>
<dbReference type="SUPFAM" id="SSF144083">
    <property type="entry name" value="Magnesium transport protein CorA, transmembrane region"/>
    <property type="match status" value="1"/>
</dbReference>
<feature type="transmembrane region" description="Helical" evidence="7">
    <location>
        <begin position="1398"/>
        <end position="1421"/>
    </location>
</feature>
<evidence type="ECO:0000256" key="3">
    <source>
        <dbReference type="ARBA" id="ARBA00022989"/>
    </source>
</evidence>
<evidence type="ECO:0000256" key="5">
    <source>
        <dbReference type="SAM" id="Coils"/>
    </source>
</evidence>
<feature type="compositionally biased region" description="Low complexity" evidence="6">
    <location>
        <begin position="536"/>
        <end position="550"/>
    </location>
</feature>
<feature type="region of interest" description="Disordered" evidence="6">
    <location>
        <begin position="1487"/>
        <end position="1578"/>
    </location>
</feature>
<feature type="compositionally biased region" description="Basic and acidic residues" evidence="6">
    <location>
        <begin position="952"/>
        <end position="965"/>
    </location>
</feature>
<evidence type="ECO:0000256" key="7">
    <source>
        <dbReference type="SAM" id="Phobius"/>
    </source>
</evidence>
<feature type="region of interest" description="Disordered" evidence="6">
    <location>
        <begin position="938"/>
        <end position="965"/>
    </location>
</feature>
<feature type="coiled-coil region" evidence="5">
    <location>
        <begin position="1016"/>
        <end position="1046"/>
    </location>
</feature>
<evidence type="ECO:0000313" key="8">
    <source>
        <dbReference type="EMBL" id="KAK6530217.1"/>
    </source>
</evidence>
<protein>
    <recommendedName>
        <fullName evidence="10">Mg2+ transporter</fullName>
    </recommendedName>
</protein>
<organism evidence="8 9">
    <name type="scientific">Orbilia ellipsospora</name>
    <dbReference type="NCBI Taxonomy" id="2528407"/>
    <lineage>
        <taxon>Eukaryota</taxon>
        <taxon>Fungi</taxon>
        <taxon>Dikarya</taxon>
        <taxon>Ascomycota</taxon>
        <taxon>Pezizomycotina</taxon>
        <taxon>Orbiliomycetes</taxon>
        <taxon>Orbiliales</taxon>
        <taxon>Orbiliaceae</taxon>
        <taxon>Orbilia</taxon>
    </lineage>
</organism>
<evidence type="ECO:0000313" key="9">
    <source>
        <dbReference type="Proteomes" id="UP001365542"/>
    </source>
</evidence>
<feature type="compositionally biased region" description="Polar residues" evidence="6">
    <location>
        <begin position="938"/>
        <end position="949"/>
    </location>
</feature>
<evidence type="ECO:0000256" key="6">
    <source>
        <dbReference type="SAM" id="MobiDB-lite"/>
    </source>
</evidence>
<dbReference type="GO" id="GO:0050897">
    <property type="term" value="F:cobalt ion binding"/>
    <property type="evidence" value="ECO:0007669"/>
    <property type="project" value="TreeGrafter"/>
</dbReference>
<evidence type="ECO:0000256" key="1">
    <source>
        <dbReference type="ARBA" id="ARBA00004651"/>
    </source>
</evidence>
<proteinExistence type="predicted"/>
<keyword evidence="9" id="KW-1185">Reference proteome</keyword>
<keyword evidence="3 7" id="KW-1133">Transmembrane helix</keyword>
<feature type="compositionally biased region" description="Basic and acidic residues" evidence="6">
    <location>
        <begin position="634"/>
        <end position="643"/>
    </location>
</feature>
<evidence type="ECO:0000256" key="4">
    <source>
        <dbReference type="ARBA" id="ARBA00023136"/>
    </source>
</evidence>
<accession>A0AAV9WYM9</accession>
<feature type="compositionally biased region" description="Polar residues" evidence="6">
    <location>
        <begin position="98"/>
        <end position="111"/>
    </location>
</feature>
<dbReference type="Gene3D" id="1.20.58.340">
    <property type="entry name" value="Magnesium transport protein CorA, transmembrane region"/>
    <property type="match status" value="1"/>
</dbReference>
<dbReference type="GO" id="GO:0015087">
    <property type="term" value="F:cobalt ion transmembrane transporter activity"/>
    <property type="evidence" value="ECO:0007669"/>
    <property type="project" value="TreeGrafter"/>
</dbReference>
<feature type="compositionally biased region" description="Basic and acidic residues" evidence="6">
    <location>
        <begin position="578"/>
        <end position="599"/>
    </location>
</feature>
<dbReference type="Proteomes" id="UP001365542">
    <property type="component" value="Unassembled WGS sequence"/>
</dbReference>
<keyword evidence="5" id="KW-0175">Coiled coil</keyword>
<dbReference type="InterPro" id="IPR045863">
    <property type="entry name" value="CorA_TM1_TM2"/>
</dbReference>
<comment type="caution">
    <text evidence="8">The sequence shown here is derived from an EMBL/GenBank/DDBJ whole genome shotgun (WGS) entry which is preliminary data.</text>
</comment>
<feature type="transmembrane region" description="Helical" evidence="7">
    <location>
        <begin position="1362"/>
        <end position="1386"/>
    </location>
</feature>
<name>A0AAV9WYM9_9PEZI</name>
<dbReference type="GO" id="GO:0005886">
    <property type="term" value="C:plasma membrane"/>
    <property type="evidence" value="ECO:0007669"/>
    <property type="project" value="UniProtKB-SubCell"/>
</dbReference>
<dbReference type="InterPro" id="IPR002523">
    <property type="entry name" value="MgTranspt_CorA/ZnTranspt_ZntB"/>
</dbReference>
<dbReference type="Pfam" id="PF01544">
    <property type="entry name" value="CorA"/>
    <property type="match status" value="1"/>
</dbReference>
<evidence type="ECO:0000256" key="2">
    <source>
        <dbReference type="ARBA" id="ARBA00022692"/>
    </source>
</evidence>
<dbReference type="PANTHER" id="PTHR46494">
    <property type="entry name" value="CORA FAMILY METAL ION TRANSPORTER (EUROFUNG)"/>
    <property type="match status" value="1"/>
</dbReference>
<feature type="compositionally biased region" description="Basic and acidic residues" evidence="6">
    <location>
        <begin position="87"/>
        <end position="96"/>
    </location>
</feature>